<dbReference type="Proteomes" id="UP001168821">
    <property type="component" value="Unassembled WGS sequence"/>
</dbReference>
<proteinExistence type="predicted"/>
<dbReference type="InterPro" id="IPR018948">
    <property type="entry name" value="GTP-bd_TrmE_N"/>
</dbReference>
<dbReference type="InterPro" id="IPR027368">
    <property type="entry name" value="MnmE_dom2"/>
</dbReference>
<dbReference type="GO" id="GO:0002098">
    <property type="term" value="P:tRNA wobble uridine modification"/>
    <property type="evidence" value="ECO:0007669"/>
    <property type="project" value="TreeGrafter"/>
</dbReference>
<dbReference type="InterPro" id="IPR027266">
    <property type="entry name" value="TrmE/GcvT-like"/>
</dbReference>
<evidence type="ECO:0000313" key="3">
    <source>
        <dbReference type="Proteomes" id="UP001168821"/>
    </source>
</evidence>
<gene>
    <name evidence="2" type="ORF">Zmor_027119</name>
</gene>
<accession>A0AA38LZY6</accession>
<keyword evidence="3" id="KW-1185">Reference proteome</keyword>
<dbReference type="AlphaFoldDB" id="A0AA38LZY6"/>
<evidence type="ECO:0000259" key="1">
    <source>
        <dbReference type="Pfam" id="PF10396"/>
    </source>
</evidence>
<dbReference type="CDD" id="cd14858">
    <property type="entry name" value="TrmE_N"/>
    <property type="match status" value="1"/>
</dbReference>
<dbReference type="PANTHER" id="PTHR42714">
    <property type="entry name" value="TRNA MODIFICATION GTPASE GTPBP3"/>
    <property type="match status" value="1"/>
</dbReference>
<dbReference type="GO" id="GO:0030488">
    <property type="term" value="P:tRNA methylation"/>
    <property type="evidence" value="ECO:0007669"/>
    <property type="project" value="TreeGrafter"/>
</dbReference>
<dbReference type="Gene3D" id="1.20.120.430">
    <property type="entry name" value="tRNA modification GTPase MnmE domain 2"/>
    <property type="match status" value="2"/>
</dbReference>
<reference evidence="2" key="1">
    <citation type="journal article" date="2023" name="G3 (Bethesda)">
        <title>Whole genome assemblies of Zophobas morio and Tenebrio molitor.</title>
        <authorList>
            <person name="Kaur S."/>
            <person name="Stinson S.A."/>
            <person name="diCenzo G.C."/>
        </authorList>
    </citation>
    <scope>NUCLEOTIDE SEQUENCE</scope>
    <source>
        <strain evidence="2">QUZm001</strain>
    </source>
</reference>
<dbReference type="SUPFAM" id="SSF103025">
    <property type="entry name" value="Folate-binding domain"/>
    <property type="match status" value="1"/>
</dbReference>
<organism evidence="2 3">
    <name type="scientific">Zophobas morio</name>
    <dbReference type="NCBI Taxonomy" id="2755281"/>
    <lineage>
        <taxon>Eukaryota</taxon>
        <taxon>Metazoa</taxon>
        <taxon>Ecdysozoa</taxon>
        <taxon>Arthropoda</taxon>
        <taxon>Hexapoda</taxon>
        <taxon>Insecta</taxon>
        <taxon>Pterygota</taxon>
        <taxon>Neoptera</taxon>
        <taxon>Endopterygota</taxon>
        <taxon>Coleoptera</taxon>
        <taxon>Polyphaga</taxon>
        <taxon>Cucujiformia</taxon>
        <taxon>Tenebrionidae</taxon>
        <taxon>Zophobas</taxon>
    </lineage>
</organism>
<dbReference type="Gene3D" id="3.30.1360.120">
    <property type="entry name" value="Probable tRNA modification gtpase trme, domain 1"/>
    <property type="match status" value="1"/>
</dbReference>
<dbReference type="SUPFAM" id="SSF116878">
    <property type="entry name" value="TrmE connector domain"/>
    <property type="match status" value="1"/>
</dbReference>
<comment type="caution">
    <text evidence="2">The sequence shown here is derived from an EMBL/GenBank/DDBJ whole genome shotgun (WGS) entry which is preliminary data.</text>
</comment>
<sequence>MVVYFPGPHSFTGDDVVEYHIHGGKAVINGLLTALNNCSVERIRQAEPGEFAKRAFYNGKLDLTSLEGLSDLINSETEAQRKQAFRQMTVILYKIQLFPLFKHILKGDLKNLYDNWRQRVIEALAYTNAVIDFGEEEMDVADTILPGKR</sequence>
<dbReference type="EMBL" id="JALNTZ010000877">
    <property type="protein sequence ID" value="KAJ3630051.1"/>
    <property type="molecule type" value="Genomic_DNA"/>
</dbReference>
<evidence type="ECO:0000313" key="2">
    <source>
        <dbReference type="EMBL" id="KAJ3630051.1"/>
    </source>
</evidence>
<feature type="domain" description="GTP-binding protein TrmE N-terminal" evidence="1">
    <location>
        <begin position="1"/>
        <end position="60"/>
    </location>
</feature>
<dbReference type="GO" id="GO:0005737">
    <property type="term" value="C:cytoplasm"/>
    <property type="evidence" value="ECO:0007669"/>
    <property type="project" value="TreeGrafter"/>
</dbReference>
<protein>
    <recommendedName>
        <fullName evidence="1">GTP-binding protein TrmE N-terminal domain-containing protein</fullName>
    </recommendedName>
</protein>
<dbReference type="Pfam" id="PF10396">
    <property type="entry name" value="TrmE_N"/>
    <property type="match status" value="1"/>
</dbReference>
<dbReference type="PANTHER" id="PTHR42714:SF2">
    <property type="entry name" value="TRNA MODIFICATION GTPASE GTPBP3, MITOCHONDRIAL"/>
    <property type="match status" value="1"/>
</dbReference>
<name>A0AA38LZY6_9CUCU</name>